<feature type="transmembrane region" description="Helical" evidence="1">
    <location>
        <begin position="56"/>
        <end position="74"/>
    </location>
</feature>
<reference evidence="3" key="1">
    <citation type="journal article" date="2017" name="Genome Biol.">
        <title>Comparative genomics reveals high biological diversity and specific adaptations in the industrially and medically important fungal genus Aspergillus.</title>
        <authorList>
            <person name="de Vries R.P."/>
            <person name="Riley R."/>
            <person name="Wiebenga A."/>
            <person name="Aguilar-Osorio G."/>
            <person name="Amillis S."/>
            <person name="Uchima C.A."/>
            <person name="Anderluh G."/>
            <person name="Asadollahi M."/>
            <person name="Askin M."/>
            <person name="Barry K."/>
            <person name="Battaglia E."/>
            <person name="Bayram O."/>
            <person name="Benocci T."/>
            <person name="Braus-Stromeyer S.A."/>
            <person name="Caldana C."/>
            <person name="Canovas D."/>
            <person name="Cerqueira G.C."/>
            <person name="Chen F."/>
            <person name="Chen W."/>
            <person name="Choi C."/>
            <person name="Clum A."/>
            <person name="Dos Santos R.A."/>
            <person name="Damasio A.R."/>
            <person name="Diallinas G."/>
            <person name="Emri T."/>
            <person name="Fekete E."/>
            <person name="Flipphi M."/>
            <person name="Freyberg S."/>
            <person name="Gallo A."/>
            <person name="Gournas C."/>
            <person name="Habgood R."/>
            <person name="Hainaut M."/>
            <person name="Harispe M.L."/>
            <person name="Henrissat B."/>
            <person name="Hilden K.S."/>
            <person name="Hope R."/>
            <person name="Hossain A."/>
            <person name="Karabika E."/>
            <person name="Karaffa L."/>
            <person name="Karanyi Z."/>
            <person name="Krasevec N."/>
            <person name="Kuo A."/>
            <person name="Kusch H."/>
            <person name="LaButti K."/>
            <person name="Lagendijk E.L."/>
            <person name="Lapidus A."/>
            <person name="Levasseur A."/>
            <person name="Lindquist E."/>
            <person name="Lipzen A."/>
            <person name="Logrieco A.F."/>
            <person name="MacCabe A."/>
            <person name="Maekelae M.R."/>
            <person name="Malavazi I."/>
            <person name="Melin P."/>
            <person name="Meyer V."/>
            <person name="Mielnichuk N."/>
            <person name="Miskei M."/>
            <person name="Molnar A.P."/>
            <person name="Mule G."/>
            <person name="Ngan C.Y."/>
            <person name="Orejas M."/>
            <person name="Orosz E."/>
            <person name="Ouedraogo J.P."/>
            <person name="Overkamp K.M."/>
            <person name="Park H.-S."/>
            <person name="Perrone G."/>
            <person name="Piumi F."/>
            <person name="Punt P.J."/>
            <person name="Ram A.F."/>
            <person name="Ramon A."/>
            <person name="Rauscher S."/>
            <person name="Record E."/>
            <person name="Riano-Pachon D.M."/>
            <person name="Robert V."/>
            <person name="Roehrig J."/>
            <person name="Ruller R."/>
            <person name="Salamov A."/>
            <person name="Salih N.S."/>
            <person name="Samson R.A."/>
            <person name="Sandor E."/>
            <person name="Sanguinetti M."/>
            <person name="Schuetze T."/>
            <person name="Sepcic K."/>
            <person name="Shelest E."/>
            <person name="Sherlock G."/>
            <person name="Sophianopoulou V."/>
            <person name="Squina F.M."/>
            <person name="Sun H."/>
            <person name="Susca A."/>
            <person name="Todd R.B."/>
            <person name="Tsang A."/>
            <person name="Unkles S.E."/>
            <person name="van de Wiele N."/>
            <person name="van Rossen-Uffink D."/>
            <person name="Oliveira J.V."/>
            <person name="Vesth T.C."/>
            <person name="Visser J."/>
            <person name="Yu J.-H."/>
            <person name="Zhou M."/>
            <person name="Andersen M.R."/>
            <person name="Archer D.B."/>
            <person name="Baker S.E."/>
            <person name="Benoit I."/>
            <person name="Brakhage A.A."/>
            <person name="Braus G.H."/>
            <person name="Fischer R."/>
            <person name="Frisvad J.C."/>
            <person name="Goldman G.H."/>
            <person name="Houbraken J."/>
            <person name="Oakley B."/>
            <person name="Pocsi I."/>
            <person name="Scazzocchio C."/>
            <person name="Seiboth B."/>
            <person name="vanKuyk P.A."/>
            <person name="Wortman J."/>
            <person name="Dyer P.S."/>
            <person name="Grigoriev I.V."/>
        </authorList>
    </citation>
    <scope>NUCLEOTIDE SEQUENCE [LARGE SCALE GENOMIC DNA]</scope>
    <source>
        <strain evidence="3">CBS 106.47</strain>
    </source>
</reference>
<dbReference type="EMBL" id="KV878241">
    <property type="protein sequence ID" value="OJZ86599.1"/>
    <property type="molecule type" value="Genomic_DNA"/>
</dbReference>
<keyword evidence="1" id="KW-1133">Transmembrane helix</keyword>
<gene>
    <name evidence="2" type="ORF">ASPFODRAFT_606591</name>
</gene>
<proteinExistence type="predicted"/>
<name>A0A1M3TIK1_ASPLC</name>
<feature type="transmembrane region" description="Helical" evidence="1">
    <location>
        <begin position="29"/>
        <end position="50"/>
    </location>
</feature>
<evidence type="ECO:0000256" key="1">
    <source>
        <dbReference type="SAM" id="Phobius"/>
    </source>
</evidence>
<sequence length="205" mass="23954">MGKIEQRSLWKVWKTRKKRRDLDSFRSSFWLPFIFLDGVYCIGLFCPQFSHLPHLRSQSIIPFSVFVFSTACLIKANDLTLAQWATTFQTSLRPSQADGGKQKRGKWIMILNDWIELLLLFLCGIALLGPNWPALRWSLEPKADRHEIRWPVFQSHFNVSFSSSDGRIFSAAWLSLLCYFLFFFFFFTCSSPQLITNLVRKLLAK</sequence>
<dbReference type="Proteomes" id="UP000184063">
    <property type="component" value="Unassembled WGS sequence"/>
</dbReference>
<evidence type="ECO:0000313" key="2">
    <source>
        <dbReference type="EMBL" id="OJZ86599.1"/>
    </source>
</evidence>
<organism evidence="2 3">
    <name type="scientific">Aspergillus luchuensis (strain CBS 106.47)</name>
    <dbReference type="NCBI Taxonomy" id="1137211"/>
    <lineage>
        <taxon>Eukaryota</taxon>
        <taxon>Fungi</taxon>
        <taxon>Dikarya</taxon>
        <taxon>Ascomycota</taxon>
        <taxon>Pezizomycotina</taxon>
        <taxon>Eurotiomycetes</taxon>
        <taxon>Eurotiomycetidae</taxon>
        <taxon>Eurotiales</taxon>
        <taxon>Aspergillaceae</taxon>
        <taxon>Aspergillus</taxon>
        <taxon>Aspergillus subgen. Circumdati</taxon>
    </lineage>
</organism>
<dbReference type="AlphaFoldDB" id="A0A1M3TIK1"/>
<accession>A0A1M3TIK1</accession>
<keyword evidence="1" id="KW-0472">Membrane</keyword>
<keyword evidence="1" id="KW-0812">Transmembrane</keyword>
<feature type="transmembrane region" description="Helical" evidence="1">
    <location>
        <begin position="110"/>
        <end position="129"/>
    </location>
</feature>
<dbReference type="VEuPathDB" id="FungiDB:ASPFODRAFT_606591"/>
<protein>
    <submittedName>
        <fullName evidence="2">Uncharacterized protein</fullName>
    </submittedName>
</protein>
<feature type="transmembrane region" description="Helical" evidence="1">
    <location>
        <begin position="168"/>
        <end position="187"/>
    </location>
</feature>
<evidence type="ECO:0000313" key="3">
    <source>
        <dbReference type="Proteomes" id="UP000184063"/>
    </source>
</evidence>